<keyword evidence="3 6" id="KW-1133">Transmembrane helix</keyword>
<name>A0A166AV72_EXIGL</name>
<feature type="domain" description="Amino acid permease/ SLC12A" evidence="7">
    <location>
        <begin position="68"/>
        <end position="419"/>
    </location>
</feature>
<dbReference type="InParanoid" id="A0A166AV72"/>
<reference evidence="8 9" key="1">
    <citation type="journal article" date="2016" name="Mol. Biol. Evol.">
        <title>Comparative Genomics of Early-Diverging Mushroom-Forming Fungi Provides Insights into the Origins of Lignocellulose Decay Capabilities.</title>
        <authorList>
            <person name="Nagy L.G."/>
            <person name="Riley R."/>
            <person name="Tritt A."/>
            <person name="Adam C."/>
            <person name="Daum C."/>
            <person name="Floudas D."/>
            <person name="Sun H."/>
            <person name="Yadav J.S."/>
            <person name="Pangilinan J."/>
            <person name="Larsson K.H."/>
            <person name="Matsuura K."/>
            <person name="Barry K."/>
            <person name="Labutti K."/>
            <person name="Kuo R."/>
            <person name="Ohm R.A."/>
            <person name="Bhattacharya S.S."/>
            <person name="Shirouzu T."/>
            <person name="Yoshinaga Y."/>
            <person name="Martin F.M."/>
            <person name="Grigoriev I.V."/>
            <person name="Hibbett D.S."/>
        </authorList>
    </citation>
    <scope>NUCLEOTIDE SEQUENCE [LARGE SCALE GENOMIC DNA]</scope>
    <source>
        <strain evidence="8 9">HHB12029</strain>
    </source>
</reference>
<evidence type="ECO:0000313" key="9">
    <source>
        <dbReference type="Proteomes" id="UP000077266"/>
    </source>
</evidence>
<evidence type="ECO:0000256" key="5">
    <source>
        <dbReference type="SAM" id="MobiDB-lite"/>
    </source>
</evidence>
<feature type="transmembrane region" description="Helical" evidence="6">
    <location>
        <begin position="691"/>
        <end position="709"/>
    </location>
</feature>
<feature type="compositionally biased region" description="Polar residues" evidence="5">
    <location>
        <begin position="564"/>
        <end position="582"/>
    </location>
</feature>
<feature type="transmembrane region" description="Helical" evidence="6">
    <location>
        <begin position="737"/>
        <end position="756"/>
    </location>
</feature>
<dbReference type="EMBL" id="KV425956">
    <property type="protein sequence ID" value="KZV95469.1"/>
    <property type="molecule type" value="Genomic_DNA"/>
</dbReference>
<dbReference type="GO" id="GO:0016020">
    <property type="term" value="C:membrane"/>
    <property type="evidence" value="ECO:0007669"/>
    <property type="project" value="UniProtKB-SubCell"/>
</dbReference>
<feature type="transmembrane region" description="Helical" evidence="6">
    <location>
        <begin position="374"/>
        <end position="394"/>
    </location>
</feature>
<feature type="transmembrane region" description="Helical" evidence="6">
    <location>
        <begin position="602"/>
        <end position="624"/>
    </location>
</feature>
<keyword evidence="4 6" id="KW-0472">Membrane</keyword>
<gene>
    <name evidence="8" type="ORF">EXIGLDRAFT_834293</name>
</gene>
<evidence type="ECO:0000256" key="2">
    <source>
        <dbReference type="ARBA" id="ARBA00022692"/>
    </source>
</evidence>
<feature type="compositionally biased region" description="Basic and acidic residues" evidence="5">
    <location>
        <begin position="428"/>
        <end position="441"/>
    </location>
</feature>
<feature type="transmembrane region" description="Helical" evidence="6">
    <location>
        <begin position="186"/>
        <end position="208"/>
    </location>
</feature>
<dbReference type="AlphaFoldDB" id="A0A166AV72"/>
<organism evidence="8 9">
    <name type="scientific">Exidia glandulosa HHB12029</name>
    <dbReference type="NCBI Taxonomy" id="1314781"/>
    <lineage>
        <taxon>Eukaryota</taxon>
        <taxon>Fungi</taxon>
        <taxon>Dikarya</taxon>
        <taxon>Basidiomycota</taxon>
        <taxon>Agaricomycotina</taxon>
        <taxon>Agaricomycetes</taxon>
        <taxon>Auriculariales</taxon>
        <taxon>Exidiaceae</taxon>
        <taxon>Exidia</taxon>
    </lineage>
</organism>
<dbReference type="Gene3D" id="1.20.1740.10">
    <property type="entry name" value="Amino acid/polyamine transporter I"/>
    <property type="match status" value="1"/>
</dbReference>
<dbReference type="PANTHER" id="PTHR43341:SF20">
    <property type="entry name" value="AAT FAMILY AMINO ACID TRANSPORTER"/>
    <property type="match status" value="1"/>
</dbReference>
<dbReference type="STRING" id="1314781.A0A166AV72"/>
<proteinExistence type="predicted"/>
<evidence type="ECO:0000259" key="7">
    <source>
        <dbReference type="Pfam" id="PF00324"/>
    </source>
</evidence>
<feature type="transmembrane region" description="Helical" evidence="6">
    <location>
        <begin position="22"/>
        <end position="42"/>
    </location>
</feature>
<feature type="transmembrane region" description="Helical" evidence="6">
    <location>
        <begin position="636"/>
        <end position="659"/>
    </location>
</feature>
<dbReference type="GO" id="GO:0015171">
    <property type="term" value="F:amino acid transmembrane transporter activity"/>
    <property type="evidence" value="ECO:0007669"/>
    <property type="project" value="TreeGrafter"/>
</dbReference>
<dbReference type="PANTHER" id="PTHR43341">
    <property type="entry name" value="AMINO ACID PERMEASE"/>
    <property type="match status" value="1"/>
</dbReference>
<evidence type="ECO:0000313" key="8">
    <source>
        <dbReference type="EMBL" id="KZV95469.1"/>
    </source>
</evidence>
<feature type="compositionally biased region" description="Low complexity" evidence="5">
    <location>
        <begin position="464"/>
        <end position="483"/>
    </location>
</feature>
<feature type="region of interest" description="Disordered" evidence="5">
    <location>
        <begin position="555"/>
        <end position="583"/>
    </location>
</feature>
<feature type="transmembrane region" description="Helical" evidence="6">
    <location>
        <begin position="160"/>
        <end position="179"/>
    </location>
</feature>
<feature type="region of interest" description="Disordered" evidence="5">
    <location>
        <begin position="427"/>
        <end position="523"/>
    </location>
</feature>
<protein>
    <recommendedName>
        <fullName evidence="7">Amino acid permease/ SLC12A domain-containing protein</fullName>
    </recommendedName>
</protein>
<dbReference type="InterPro" id="IPR004841">
    <property type="entry name" value="AA-permease/SLC12A_dom"/>
</dbReference>
<keyword evidence="2 6" id="KW-0812">Transmembrane</keyword>
<feature type="transmembrane region" description="Helical" evidence="6">
    <location>
        <begin position="278"/>
        <end position="301"/>
    </location>
</feature>
<evidence type="ECO:0000256" key="1">
    <source>
        <dbReference type="ARBA" id="ARBA00004141"/>
    </source>
</evidence>
<evidence type="ECO:0000256" key="4">
    <source>
        <dbReference type="ARBA" id="ARBA00023136"/>
    </source>
</evidence>
<evidence type="ECO:0000256" key="6">
    <source>
        <dbReference type="SAM" id="Phobius"/>
    </source>
</evidence>
<keyword evidence="9" id="KW-1185">Reference proteome</keyword>
<accession>A0A166AV72</accession>
<feature type="domain" description="Amino acid permease/ SLC12A" evidence="7">
    <location>
        <begin position="603"/>
        <end position="766"/>
    </location>
</feature>
<evidence type="ECO:0000256" key="3">
    <source>
        <dbReference type="ARBA" id="ARBA00022989"/>
    </source>
</evidence>
<feature type="transmembrane region" description="Helical" evidence="6">
    <location>
        <begin position="322"/>
        <end position="341"/>
    </location>
</feature>
<dbReference type="Pfam" id="PF00324">
    <property type="entry name" value="AA_permease"/>
    <property type="match status" value="2"/>
</dbReference>
<comment type="subcellular location">
    <subcellularLocation>
        <location evidence="1">Membrane</location>
        <topology evidence="1">Multi-pass membrane protein</topology>
    </subcellularLocation>
</comment>
<feature type="compositionally biased region" description="Polar residues" evidence="5">
    <location>
        <begin position="510"/>
        <end position="523"/>
    </location>
</feature>
<sequence>MAARDKLKDRLFDKSSQLPAQISLRCVSAISICSVVGTGVFISTLSTSLRVSARLFMQDLQFIDNGRQEAGPAGTLIAYALTSSIVYCTAVSNGEMMAHLPSIGGPVGLADVFVDPALGFAMGWNAWYHWSIIIPTQLSAAGRLAKTYISSSPTSDSTSLYYASIAFFLVLAVGVNFTGAKRFGQIHVVFAVLKMTTLVAVVLVALVIDWSSVPLFNAFPTGSTCNTMNILTPTVANISSTCPALSSHDLSSGQVRILGKYWTCPGPWVQPFGTTGNWGSILGVFTVLIQAAFSFFGTEIAGVPGREIKDPATNIPRAIRRVWFRITVLYLLAVIAAGLVVPSNHPCLNSAPSVDGSPWIIALTTAYASKIPRYTLSALFMVSAFSAASADVYVSSRYLFFLARRGHAPEVFGSLYKSKQKALLPFRNPDDHDIEMRERPRTSLHPHVLPTTPPRPTHSHYREPSSLSLMSPASPNSPSSPTSELGLLLPHGHSRQLSNSFSLPHPSPHSRPNTSHSTSGPIITVSSEPMIHASGSVSRPQTAPTVQSGQTLTLRAPTPMPMHASQSAPASLYSPTPNSPQTAPRRLKRAATIMNAPPPEVVVPWVGVLFAGAIGLLVFMAPAGQNNQAVSNSFKFLTQMTNCAALVSWVGILVTYLRFYKGTLYWEKKDTAFRQTHAETLYKNRTWGQPYLAWYALLWCIAILLGQGWSSFTLPGVKRIAETFGEPMIVQDPGSDFAFAFIVSYLPVAAFLLLAFGYKLVYQTRFVDLEDMNFTGRERRSTRATQPRRPEDPPRNVWESIYRVLL</sequence>
<dbReference type="Proteomes" id="UP000077266">
    <property type="component" value="Unassembled WGS sequence"/>
</dbReference>
<dbReference type="InterPro" id="IPR050524">
    <property type="entry name" value="APC_YAT"/>
</dbReference>
<dbReference type="OrthoDB" id="3257095at2759"/>